<feature type="coiled-coil region" evidence="1">
    <location>
        <begin position="239"/>
        <end position="294"/>
    </location>
</feature>
<keyword evidence="4" id="KW-1185">Reference proteome</keyword>
<name>A0A7Y0A0N0_9BURK</name>
<feature type="transmembrane region" description="Helical" evidence="2">
    <location>
        <begin position="31"/>
        <end position="52"/>
    </location>
</feature>
<evidence type="ECO:0000313" key="3">
    <source>
        <dbReference type="EMBL" id="NML34333.1"/>
    </source>
</evidence>
<protein>
    <submittedName>
        <fullName evidence="3">Chain-length determining protein</fullName>
    </submittedName>
</protein>
<evidence type="ECO:0000256" key="1">
    <source>
        <dbReference type="SAM" id="Coils"/>
    </source>
</evidence>
<keyword evidence="2" id="KW-0812">Transmembrane</keyword>
<accession>A0A7Y0A0N0</accession>
<dbReference type="AlphaFoldDB" id="A0A7Y0A0N0"/>
<dbReference type="RefSeq" id="WP_169500513.1">
    <property type="nucleotide sequence ID" value="NZ_JABBFZ010000020.1"/>
</dbReference>
<dbReference type="PANTHER" id="PTHR32309:SF13">
    <property type="entry name" value="FERRIC ENTEROBACTIN TRANSPORT PROTEIN FEPE"/>
    <property type="match status" value="1"/>
</dbReference>
<dbReference type="InterPro" id="IPR050445">
    <property type="entry name" value="Bact_polysacc_biosynth/exp"/>
</dbReference>
<gene>
    <name evidence="3" type="ORF">HHL14_26315</name>
</gene>
<dbReference type="EMBL" id="JABBFZ010000020">
    <property type="protein sequence ID" value="NML34333.1"/>
    <property type="molecule type" value="Genomic_DNA"/>
</dbReference>
<sequence length="392" mass="44032">MSDASVTNAGLANRVAGFYGKWKKELLSIRIFRLIVRLIVVFAILSVPYWLFFASDRYVSDAVVVLQRTDQVSGPSVGVPAGLASIAGVGNPNSSDQLLLSEYLLSADMLNKLDAAFDLRSHYSNWHRDPISRMWLRNAPFEWFYSYWLSRVDVSYDDYNGVLDIKVQAYDPKTARAIVDFMIREGEAHMNLIGHQLAQSQVDFLTKQVTYAHDRLLDSTKNLLDFQNRQGLVAPQATAESLNALIDKLEAQKTDVQTQLASLPATLNKDQPTIVMLRKNLSALEAQIVQKRAELASPSRKTLNYTVEEFQRLQMQVSFAQDLYKTALSALEQGRMNAARMLKMVSILQAPTTPSYPMEPTRFYNVLVTLLIALALIGVVKLLEGIILDHVD</sequence>
<dbReference type="PANTHER" id="PTHR32309">
    <property type="entry name" value="TYROSINE-PROTEIN KINASE"/>
    <property type="match status" value="1"/>
</dbReference>
<dbReference type="Proteomes" id="UP000583127">
    <property type="component" value="Unassembled WGS sequence"/>
</dbReference>
<proteinExistence type="predicted"/>
<reference evidence="3 4" key="1">
    <citation type="submission" date="2020-04" db="EMBL/GenBank/DDBJ databases">
        <title>Paraburkholderia sp. G-4-1-8 isolated from soil.</title>
        <authorList>
            <person name="Dahal R.H."/>
        </authorList>
    </citation>
    <scope>NUCLEOTIDE SEQUENCE [LARGE SCALE GENOMIC DNA]</scope>
    <source>
        <strain evidence="3 4">G-4-1-8</strain>
    </source>
</reference>
<organism evidence="3 4">
    <name type="scientific">Paraburkholderia antibiotica</name>
    <dbReference type="NCBI Taxonomy" id="2728839"/>
    <lineage>
        <taxon>Bacteria</taxon>
        <taxon>Pseudomonadati</taxon>
        <taxon>Pseudomonadota</taxon>
        <taxon>Betaproteobacteria</taxon>
        <taxon>Burkholderiales</taxon>
        <taxon>Burkholderiaceae</taxon>
        <taxon>Paraburkholderia</taxon>
    </lineage>
</organism>
<keyword evidence="1" id="KW-0175">Coiled coil</keyword>
<evidence type="ECO:0000256" key="2">
    <source>
        <dbReference type="SAM" id="Phobius"/>
    </source>
</evidence>
<feature type="transmembrane region" description="Helical" evidence="2">
    <location>
        <begin position="363"/>
        <end position="383"/>
    </location>
</feature>
<keyword evidence="2" id="KW-1133">Transmembrane helix</keyword>
<evidence type="ECO:0000313" key="4">
    <source>
        <dbReference type="Proteomes" id="UP000583127"/>
    </source>
</evidence>
<keyword evidence="2" id="KW-0472">Membrane</keyword>
<dbReference type="GO" id="GO:0004713">
    <property type="term" value="F:protein tyrosine kinase activity"/>
    <property type="evidence" value="ECO:0007669"/>
    <property type="project" value="TreeGrafter"/>
</dbReference>
<dbReference type="GO" id="GO:0005886">
    <property type="term" value="C:plasma membrane"/>
    <property type="evidence" value="ECO:0007669"/>
    <property type="project" value="TreeGrafter"/>
</dbReference>
<comment type="caution">
    <text evidence="3">The sequence shown here is derived from an EMBL/GenBank/DDBJ whole genome shotgun (WGS) entry which is preliminary data.</text>
</comment>